<proteinExistence type="inferred from homology"/>
<evidence type="ECO:0000256" key="17">
    <source>
        <dbReference type="ARBA" id="ARBA00023128"/>
    </source>
</evidence>
<dbReference type="Proteomes" id="UP000660262">
    <property type="component" value="Unassembled WGS sequence"/>
</dbReference>
<feature type="domain" description="Alanine dehydrogenase/pyridine nucleotide transhydrogenase N-terminal" evidence="27">
    <location>
        <begin position="99"/>
        <end position="236"/>
    </location>
</feature>
<evidence type="ECO:0000256" key="20">
    <source>
        <dbReference type="ARBA" id="ARBA00054910"/>
    </source>
</evidence>
<dbReference type="InterPro" id="IPR007886">
    <property type="entry name" value="AlaDH/PNT_N"/>
</dbReference>
<feature type="domain" description="Alanine dehydrogenase/pyridine nucleotide transhydrogenase NAD(H)-binding" evidence="26">
    <location>
        <begin position="245"/>
        <end position="410"/>
    </location>
</feature>
<dbReference type="Pfam" id="PF05222">
    <property type="entry name" value="AlaDh_PNT_N"/>
    <property type="match status" value="1"/>
</dbReference>
<dbReference type="PANTHER" id="PTHR10160">
    <property type="entry name" value="NAD(P) TRANSHYDROGENASE"/>
    <property type="match status" value="1"/>
</dbReference>
<evidence type="ECO:0000256" key="23">
    <source>
        <dbReference type="ARBA" id="ARBA00079255"/>
    </source>
</evidence>
<dbReference type="PANTHER" id="PTHR10160:SF19">
    <property type="entry name" value="PROTON-TRANSLOCATING NAD(P)(+) TRANSHYDROGENASE"/>
    <property type="match status" value="1"/>
</dbReference>
<evidence type="ECO:0000256" key="12">
    <source>
        <dbReference type="ARBA" id="ARBA00022946"/>
    </source>
</evidence>
<keyword evidence="15" id="KW-0007">Acetylation</keyword>
<dbReference type="NCBIfam" id="TIGR00561">
    <property type="entry name" value="pntA"/>
    <property type="match status" value="1"/>
</dbReference>
<evidence type="ECO:0000256" key="10">
    <source>
        <dbReference type="ARBA" id="ARBA00022792"/>
    </source>
</evidence>
<keyword evidence="17" id="KW-0496">Mitochondrion</keyword>
<feature type="transmembrane region" description="Helical" evidence="25">
    <location>
        <begin position="569"/>
        <end position="589"/>
    </location>
</feature>
<feature type="transmembrane region" description="Helical" evidence="25">
    <location>
        <begin position="823"/>
        <end position="840"/>
    </location>
</feature>
<keyword evidence="7" id="KW-0997">Cell inner membrane</keyword>
<reference evidence="28" key="1">
    <citation type="submission" date="2020-10" db="EMBL/GenBank/DDBJ databases">
        <title>Unveiling of a novel bifunctional photoreceptor, Dualchrome1, isolated from a cosmopolitan green alga.</title>
        <authorList>
            <person name="Suzuki S."/>
            <person name="Kawachi M."/>
        </authorList>
    </citation>
    <scope>NUCLEOTIDE SEQUENCE</scope>
    <source>
        <strain evidence="28">NIES 2893</strain>
    </source>
</reference>
<comment type="caution">
    <text evidence="28">The sequence shown here is derived from an EMBL/GenBank/DDBJ whole genome shotgun (WGS) entry which is preliminary data.</text>
</comment>
<dbReference type="InterPro" id="IPR029035">
    <property type="entry name" value="DHS-like_NAD/FAD-binding_dom"/>
</dbReference>
<organism evidence="28 29">
    <name type="scientific">Pycnococcus provasolii</name>
    <dbReference type="NCBI Taxonomy" id="41880"/>
    <lineage>
        <taxon>Eukaryota</taxon>
        <taxon>Viridiplantae</taxon>
        <taxon>Chlorophyta</taxon>
        <taxon>Pseudoscourfieldiophyceae</taxon>
        <taxon>Pseudoscourfieldiales</taxon>
        <taxon>Pycnococcaceae</taxon>
        <taxon>Pycnococcus</taxon>
    </lineage>
</organism>
<dbReference type="SUPFAM" id="SSF51735">
    <property type="entry name" value="NAD(P)-binding Rossmann-fold domains"/>
    <property type="match status" value="1"/>
</dbReference>
<evidence type="ECO:0000256" key="5">
    <source>
        <dbReference type="ARBA" id="ARBA00012943"/>
    </source>
</evidence>
<evidence type="ECO:0000256" key="25">
    <source>
        <dbReference type="SAM" id="Phobius"/>
    </source>
</evidence>
<dbReference type="InterPro" id="IPR007698">
    <property type="entry name" value="AlaDH/PNT_NAD(H)-bd"/>
</dbReference>
<comment type="function">
    <text evidence="20">The transhydrogenation between NADH and NADP is coupled to respiration and ATP hydrolysis and functions as a proton pump across the membrane. May play a role in reactive oxygen species (ROS) detoxification in the adrenal gland.</text>
</comment>
<dbReference type="InterPro" id="IPR026255">
    <property type="entry name" value="NADP_transhyd_a"/>
</dbReference>
<feature type="transmembrane region" description="Helical" evidence="25">
    <location>
        <begin position="540"/>
        <end position="562"/>
    </location>
</feature>
<evidence type="ECO:0000256" key="11">
    <source>
        <dbReference type="ARBA" id="ARBA00022857"/>
    </source>
</evidence>
<keyword evidence="8 25" id="KW-0812">Transmembrane</keyword>
<evidence type="ECO:0000256" key="7">
    <source>
        <dbReference type="ARBA" id="ARBA00022519"/>
    </source>
</evidence>
<dbReference type="Gene3D" id="3.40.50.720">
    <property type="entry name" value="NAD(P)-binding Rossmann-like Domain"/>
    <property type="match status" value="2"/>
</dbReference>
<evidence type="ECO:0000256" key="16">
    <source>
        <dbReference type="ARBA" id="ARBA00023027"/>
    </source>
</evidence>
<dbReference type="EC" id="7.1.1.1" evidence="5"/>
<evidence type="ECO:0000313" key="29">
    <source>
        <dbReference type="Proteomes" id="UP000660262"/>
    </source>
</evidence>
<dbReference type="OrthoDB" id="37244at2759"/>
<dbReference type="PROSITE" id="PS00837">
    <property type="entry name" value="ALADH_PNT_2"/>
    <property type="match status" value="1"/>
</dbReference>
<keyword evidence="18 25" id="KW-0472">Membrane</keyword>
<keyword evidence="9" id="KW-0547">Nucleotide-binding</keyword>
<dbReference type="GO" id="GO:0050661">
    <property type="term" value="F:NADP binding"/>
    <property type="evidence" value="ECO:0007669"/>
    <property type="project" value="TreeGrafter"/>
</dbReference>
<dbReference type="SUPFAM" id="SSF52283">
    <property type="entry name" value="Formate/glycerate dehydrogenase catalytic domain-like"/>
    <property type="match status" value="1"/>
</dbReference>
<feature type="transmembrane region" description="Helical" evidence="25">
    <location>
        <begin position="635"/>
        <end position="655"/>
    </location>
</feature>
<comment type="catalytic activity">
    <reaction evidence="19">
        <text>NAD(+) + NADPH + H(+)(in) = NADH + NADP(+) + H(+)(out)</text>
        <dbReference type="Rhea" id="RHEA:47992"/>
        <dbReference type="ChEBI" id="CHEBI:15378"/>
        <dbReference type="ChEBI" id="CHEBI:57540"/>
        <dbReference type="ChEBI" id="CHEBI:57783"/>
        <dbReference type="ChEBI" id="CHEBI:57945"/>
        <dbReference type="ChEBI" id="CHEBI:58349"/>
        <dbReference type="EC" id="7.1.1.1"/>
    </reaction>
</comment>
<feature type="transmembrane region" description="Helical" evidence="25">
    <location>
        <begin position="846"/>
        <end position="864"/>
    </location>
</feature>
<protein>
    <recommendedName>
        <fullName evidence="22">NAD(P) transhydrogenase, mitochondrial</fullName>
        <ecNumber evidence="5">7.1.1.1</ecNumber>
    </recommendedName>
    <alternativeName>
        <fullName evidence="23">Nicotinamide nucleotide transhydrogenase</fullName>
    </alternativeName>
</protein>
<accession>A0A830HB54</accession>
<keyword evidence="13" id="KW-1278">Translocase</keyword>
<feature type="transmembrane region" description="Helical" evidence="25">
    <location>
        <begin position="595"/>
        <end position="615"/>
    </location>
</feature>
<keyword evidence="29" id="KW-1185">Reference proteome</keyword>
<comment type="subcellular location">
    <subcellularLocation>
        <location evidence="2">Cell inner membrane</location>
        <topology evidence="2">Multi-pass membrane protein</topology>
    </subcellularLocation>
    <subcellularLocation>
        <location evidence="1">Mitochondrion inner membrane</location>
        <topology evidence="1">Multi-pass membrane protein</topology>
        <orientation evidence="1">Matrix side</orientation>
    </subcellularLocation>
</comment>
<comment type="similarity">
    <text evidence="3">In the N-terminal section; belongs to the AlaDH/PNT family.</text>
</comment>
<feature type="transmembrane region" description="Helical" evidence="25">
    <location>
        <begin position="900"/>
        <end position="920"/>
    </location>
</feature>
<dbReference type="EMBL" id="BNJQ01000008">
    <property type="protein sequence ID" value="GHP04576.1"/>
    <property type="molecule type" value="Genomic_DNA"/>
</dbReference>
<feature type="transmembrane region" description="Helical" evidence="25">
    <location>
        <begin position="661"/>
        <end position="678"/>
    </location>
</feature>
<evidence type="ECO:0000256" key="24">
    <source>
        <dbReference type="SAM" id="MobiDB-lite"/>
    </source>
</evidence>
<feature type="region of interest" description="Disordered" evidence="24">
    <location>
        <begin position="464"/>
        <end position="498"/>
    </location>
</feature>
<dbReference type="Pfam" id="PF01262">
    <property type="entry name" value="AlaDh_PNT_C"/>
    <property type="match status" value="1"/>
</dbReference>
<dbReference type="InterPro" id="IPR008143">
    <property type="entry name" value="Ala_DH/PNT_CS2"/>
</dbReference>
<evidence type="ECO:0000256" key="2">
    <source>
        <dbReference type="ARBA" id="ARBA00004429"/>
    </source>
</evidence>
<evidence type="ECO:0000259" key="27">
    <source>
        <dbReference type="SMART" id="SM01003"/>
    </source>
</evidence>
<dbReference type="FunFam" id="3.40.50.720:FF:000028">
    <property type="entry name" value="NAD(P) transhydrogenase subunit alpha"/>
    <property type="match status" value="1"/>
</dbReference>
<evidence type="ECO:0000256" key="14">
    <source>
        <dbReference type="ARBA" id="ARBA00022989"/>
    </source>
</evidence>
<name>A0A830HB54_9CHLO</name>
<dbReference type="AlphaFoldDB" id="A0A830HB54"/>
<evidence type="ECO:0000256" key="21">
    <source>
        <dbReference type="ARBA" id="ARBA00061558"/>
    </source>
</evidence>
<gene>
    <name evidence="28" type="ORF">PPROV_000333000</name>
</gene>
<keyword evidence="16" id="KW-0520">NAD</keyword>
<evidence type="ECO:0000256" key="22">
    <source>
        <dbReference type="ARBA" id="ARBA00074145"/>
    </source>
</evidence>
<comment type="similarity">
    <text evidence="21">In the C-terminal section; belongs to the PNT beta subunit family.</text>
</comment>
<sequence length="1126" mass="115431">MSVLAACGSAIAGHVRGLGLGTCARAGLPSSLPFMIGGSSVKSGMWFAHSLPSGLAGRGMFLGQWSMHTRRAFVASTTVMCETLKPNVKYKPLESLQMGIPKETFENERRVAMTPAAVATLKTKLGVGNVVVETGAGRGAQFADEEYKAAGANIVSSAEEVYATSDVVTKVRPPTLDEAKKLRQGSVLMATLQPATNPELLDALNKQNVTAVALDRVPRITRAQAFDTLSSMANIAGYKAVVLAADNLPRFFAGQITAAGRVPPAKVLVIGGGVAGLSAIGTARGLGAIVRCFDTRPAVREQVRSMGGEFLEVPGFELEEGSGGYAKEMSADFIKAEMELFAKQAKEVDVIITTALIPGKPAPRLITKEMVDSMQPGSVVVDLAAEAGGNIETTKPGELYVYGQGVTHIGYSDLPSRLPRQSSTLFANNITKLFESMGPYSGGPKGHFAIDFDDEVVKGSVVSHEGTMHWPPPPPPPPPPVMAAAQKDEKEKSAAAAAAAPSPASIAYNDTLSGALMTTGGLSSLMAVNYGTQDPAMMKAMAIFTLAGVSGYQTVWGVVPALHSPLMSVTNAISGITAVGGLALMGGGITPNTSIQAAGALAAFLSAMNIGGGFLITRRMLDMFRRPDDPPDYNFLYAIPAAALIGGYTAGNFLAGVDMYNMAYLASGVSCIGGIAGLSSQATARAGNALGMIGVSGGIATALGALGPDPGTLAQMAGVLASGAGLGAAYASRVGPTELPQTVALAHSLVGAAAAITSIASFASTGVTLGDAELYAAGDAVHSAAAWAGTALGSVTMTGSLIAFGKLQGVLSSSPTNLPGKNAINAGAAIASAGALYGVMTGNKAMSMAGLLATAGLWGGLGLHMTASIGGADMPVVVTLLNSYSGWALCAEGFMLQNDLLTIVGSLVGSSGAILSYIMCKAMNRSLPNVILGGWGDAAKGPAMEITGTHTEVTRDDVVGQITQAKDIIIVPGYGLAVAKAQYAVADMAKTLMDNGVNVRFAIHPVAGRMPGQLNVLLAEAGVPYDIVLELEEINEDFKDADLVLVIGANDTVNSAALEDPNSPIAGMPVMRVWDAKRTVVMKRTMGTGYAAVDNPVFFKDNTDMLLGDAKATCDALASGVTNYYK</sequence>
<evidence type="ECO:0000256" key="19">
    <source>
        <dbReference type="ARBA" id="ARBA00048202"/>
    </source>
</evidence>
<dbReference type="FunFam" id="3.40.50.1220:FF:000002">
    <property type="entry name" value="NAD(P) transhydrogenase subunit beta"/>
    <property type="match status" value="1"/>
</dbReference>
<evidence type="ECO:0000313" key="28">
    <source>
        <dbReference type="EMBL" id="GHP04576.1"/>
    </source>
</evidence>
<feature type="compositionally biased region" description="Pro residues" evidence="24">
    <location>
        <begin position="470"/>
        <end position="481"/>
    </location>
</feature>
<evidence type="ECO:0000256" key="9">
    <source>
        <dbReference type="ARBA" id="ARBA00022741"/>
    </source>
</evidence>
<keyword evidence="12" id="KW-0809">Transit peptide</keyword>
<feature type="transmembrane region" description="Helical" evidence="25">
    <location>
        <begin position="713"/>
        <end position="731"/>
    </location>
</feature>
<dbReference type="GO" id="GO:0005743">
    <property type="term" value="C:mitochondrial inner membrane"/>
    <property type="evidence" value="ECO:0007669"/>
    <property type="project" value="UniProtKB-SubCell"/>
</dbReference>
<evidence type="ECO:0000256" key="6">
    <source>
        <dbReference type="ARBA" id="ARBA00022475"/>
    </source>
</evidence>
<dbReference type="NCBIfam" id="NF006942">
    <property type="entry name" value="PRK09424.1"/>
    <property type="match status" value="1"/>
</dbReference>
<keyword evidence="6" id="KW-1003">Cell membrane</keyword>
<comment type="subunit">
    <text evidence="4">Homodimer.</text>
</comment>
<evidence type="ECO:0000259" key="26">
    <source>
        <dbReference type="SMART" id="SM01002"/>
    </source>
</evidence>
<keyword evidence="11" id="KW-0521">NADP</keyword>
<feature type="transmembrane region" description="Helical" evidence="25">
    <location>
        <begin position="784"/>
        <end position="803"/>
    </location>
</feature>
<dbReference type="SUPFAM" id="SSF52467">
    <property type="entry name" value="DHS-like NAD/FAD-binding domain"/>
    <property type="match status" value="1"/>
</dbReference>
<dbReference type="Gene3D" id="3.40.50.1220">
    <property type="entry name" value="TPP-binding domain"/>
    <property type="match status" value="1"/>
</dbReference>
<dbReference type="CDD" id="cd05304">
    <property type="entry name" value="Rubrum_tdh"/>
    <property type="match status" value="1"/>
</dbReference>
<dbReference type="Pfam" id="PF12769">
    <property type="entry name" value="PNTB_4TM"/>
    <property type="match status" value="1"/>
</dbReference>
<dbReference type="GO" id="GO:0008750">
    <property type="term" value="F:proton-translocating NAD(P)+ transhydrogenase activity"/>
    <property type="evidence" value="ECO:0007669"/>
    <property type="project" value="UniProtKB-EC"/>
</dbReference>
<evidence type="ECO:0000256" key="18">
    <source>
        <dbReference type="ARBA" id="ARBA00023136"/>
    </source>
</evidence>
<evidence type="ECO:0000256" key="15">
    <source>
        <dbReference type="ARBA" id="ARBA00022990"/>
    </source>
</evidence>
<evidence type="ECO:0000256" key="3">
    <source>
        <dbReference type="ARBA" id="ARBA00005624"/>
    </source>
</evidence>
<feature type="transmembrane region" description="Helical" evidence="25">
    <location>
        <begin position="690"/>
        <end position="707"/>
    </location>
</feature>
<dbReference type="SMART" id="SM01002">
    <property type="entry name" value="AlaDh_PNT_C"/>
    <property type="match status" value="1"/>
</dbReference>
<dbReference type="Pfam" id="PF02233">
    <property type="entry name" value="PNTB"/>
    <property type="match status" value="1"/>
</dbReference>
<dbReference type="GO" id="GO:0005886">
    <property type="term" value="C:plasma membrane"/>
    <property type="evidence" value="ECO:0007669"/>
    <property type="project" value="UniProtKB-SubCell"/>
</dbReference>
<dbReference type="InterPro" id="IPR034300">
    <property type="entry name" value="PNTB-like"/>
</dbReference>
<dbReference type="GO" id="GO:0006740">
    <property type="term" value="P:NADPH regeneration"/>
    <property type="evidence" value="ECO:0007669"/>
    <property type="project" value="TreeGrafter"/>
</dbReference>
<evidence type="ECO:0000256" key="4">
    <source>
        <dbReference type="ARBA" id="ARBA00011738"/>
    </source>
</evidence>
<keyword evidence="14 25" id="KW-1133">Transmembrane helix</keyword>
<feature type="transmembrane region" description="Helical" evidence="25">
    <location>
        <begin position="743"/>
        <end position="764"/>
    </location>
</feature>
<evidence type="ECO:0000256" key="8">
    <source>
        <dbReference type="ARBA" id="ARBA00022692"/>
    </source>
</evidence>
<dbReference type="InterPro" id="IPR024605">
    <property type="entry name" value="NADP_transhyd_a_C"/>
</dbReference>
<evidence type="ECO:0000256" key="13">
    <source>
        <dbReference type="ARBA" id="ARBA00022967"/>
    </source>
</evidence>
<dbReference type="GO" id="GO:0016491">
    <property type="term" value="F:oxidoreductase activity"/>
    <property type="evidence" value="ECO:0007669"/>
    <property type="project" value="InterPro"/>
</dbReference>
<dbReference type="SMART" id="SM01003">
    <property type="entry name" value="AlaDh_PNT_N"/>
    <property type="match status" value="1"/>
</dbReference>
<keyword evidence="10" id="KW-0999">Mitochondrion inner membrane</keyword>
<evidence type="ECO:0000256" key="1">
    <source>
        <dbReference type="ARBA" id="ARBA00004292"/>
    </source>
</evidence>
<dbReference type="InterPro" id="IPR036291">
    <property type="entry name" value="NAD(P)-bd_dom_sf"/>
</dbReference>
<feature type="transmembrane region" description="Helical" evidence="25">
    <location>
        <begin position="876"/>
        <end position="894"/>
    </location>
</feature>